<keyword evidence="2 5" id="KW-0812">Transmembrane</keyword>
<sequence>MDKCNYKEIPNDNERFNKLKGRSDWKPFLKQLLICSGVWMSVFLYGLSVSAPTVFIPQIRREANNTEVITTNMASWLTSAFSFSGFPFVLILSILTKFVGRKIPFVIAVLDSLAAFIVLYCSTTVTHILISQIMQGLFCASHTTITIMIMTEYISPKYRGIFLTAKTATFYWGVWASNTIGTFFHWKNIPLFGIGCSMYTLLTLMIWPESPYWLASRGRFEECAAAHRSLKGCDEESEKELEVLINSQRQYLASSLANKQPVTKHITGFFKIITSKGFCKPTALSILTGLLSFCSGKMIFAFYAVDILKKVTNNESTAYIAMLIIDGFTVVSMYAGCALAKYLKRRTLLLGASTIGAVFLFILSIYLYCIKLHLIPENQYLTITLFIAFTIAVSCGPLSVSISVYGELIPIRSRNLSVCIIALFGKLITGLSLKLAPTIFKNFGVHGTCLTFAIFSVITIVTLYKYLPETKDKTLQQINDQIMGVKSNTGQTTKKLIVEDKDV</sequence>
<dbReference type="GO" id="GO:0022857">
    <property type="term" value="F:transmembrane transporter activity"/>
    <property type="evidence" value="ECO:0007669"/>
    <property type="project" value="InterPro"/>
</dbReference>
<dbReference type="GO" id="GO:0016020">
    <property type="term" value="C:membrane"/>
    <property type="evidence" value="ECO:0007669"/>
    <property type="project" value="UniProtKB-SubCell"/>
</dbReference>
<feature type="transmembrane region" description="Helical" evidence="5">
    <location>
        <begin position="161"/>
        <end position="183"/>
    </location>
</feature>
<gene>
    <name evidence="8" type="primary">LOC111356114</name>
</gene>
<dbReference type="InterPro" id="IPR020846">
    <property type="entry name" value="MFS_dom"/>
</dbReference>
<keyword evidence="4 5" id="KW-0472">Membrane</keyword>
<dbReference type="PANTHER" id="PTHR48021:SF68">
    <property type="entry name" value="MAJOR FACILITATOR SUPERFAMILY (MFS) PROFILE DOMAIN-CONTAINING PROTEIN"/>
    <property type="match status" value="1"/>
</dbReference>
<dbReference type="OrthoDB" id="5290825at2759"/>
<dbReference type="PANTHER" id="PTHR48021">
    <property type="match status" value="1"/>
</dbReference>
<comment type="subcellular location">
    <subcellularLocation>
        <location evidence="1">Membrane</location>
        <topology evidence="1">Multi-pass membrane protein</topology>
    </subcellularLocation>
</comment>
<dbReference type="InterPro" id="IPR050549">
    <property type="entry name" value="MFS_Trehalose_Transporter"/>
</dbReference>
<dbReference type="KEGG" id="sliu:111356114"/>
<evidence type="ECO:0000259" key="6">
    <source>
        <dbReference type="PROSITE" id="PS50850"/>
    </source>
</evidence>
<evidence type="ECO:0000256" key="3">
    <source>
        <dbReference type="ARBA" id="ARBA00022989"/>
    </source>
</evidence>
<feature type="transmembrane region" description="Helical" evidence="5">
    <location>
        <begin position="103"/>
        <end position="122"/>
    </location>
</feature>
<keyword evidence="7" id="KW-1185">Reference proteome</keyword>
<dbReference type="Pfam" id="PF00083">
    <property type="entry name" value="Sugar_tr"/>
    <property type="match status" value="1"/>
</dbReference>
<dbReference type="InterPro" id="IPR036259">
    <property type="entry name" value="MFS_trans_sf"/>
</dbReference>
<feature type="transmembrane region" description="Helical" evidence="5">
    <location>
        <begin position="76"/>
        <end position="96"/>
    </location>
</feature>
<evidence type="ECO:0000256" key="5">
    <source>
        <dbReference type="SAM" id="Phobius"/>
    </source>
</evidence>
<dbReference type="InterPro" id="IPR005828">
    <property type="entry name" value="MFS_sugar_transport-like"/>
</dbReference>
<evidence type="ECO:0000313" key="7">
    <source>
        <dbReference type="Proteomes" id="UP000301870"/>
    </source>
</evidence>
<protein>
    <submittedName>
        <fullName evidence="8">Facilitated trehalose transporter Tret1-2 homolog</fullName>
    </submittedName>
</protein>
<keyword evidence="3 5" id="KW-1133">Transmembrane helix</keyword>
<organism evidence="7 8">
    <name type="scientific">Spodoptera litura</name>
    <name type="common">Asian cotton leafworm</name>
    <dbReference type="NCBI Taxonomy" id="69820"/>
    <lineage>
        <taxon>Eukaryota</taxon>
        <taxon>Metazoa</taxon>
        <taxon>Ecdysozoa</taxon>
        <taxon>Arthropoda</taxon>
        <taxon>Hexapoda</taxon>
        <taxon>Insecta</taxon>
        <taxon>Pterygota</taxon>
        <taxon>Neoptera</taxon>
        <taxon>Endopterygota</taxon>
        <taxon>Lepidoptera</taxon>
        <taxon>Glossata</taxon>
        <taxon>Ditrysia</taxon>
        <taxon>Noctuoidea</taxon>
        <taxon>Noctuidae</taxon>
        <taxon>Amphipyrinae</taxon>
        <taxon>Spodoptera</taxon>
    </lineage>
</organism>
<dbReference type="RefSeq" id="XP_022826132.1">
    <property type="nucleotide sequence ID" value="XM_022970364.1"/>
</dbReference>
<name>A0A9J7ECS6_SPOLT</name>
<feature type="transmembrane region" description="Helical" evidence="5">
    <location>
        <begin position="128"/>
        <end position="149"/>
    </location>
</feature>
<accession>A0A9J7ECS6</accession>
<feature type="transmembrane region" description="Helical" evidence="5">
    <location>
        <begin position="189"/>
        <end position="207"/>
    </location>
</feature>
<evidence type="ECO:0000256" key="2">
    <source>
        <dbReference type="ARBA" id="ARBA00022692"/>
    </source>
</evidence>
<feature type="transmembrane region" description="Helical" evidence="5">
    <location>
        <begin position="283"/>
        <end position="305"/>
    </location>
</feature>
<dbReference type="Gene3D" id="1.20.1250.20">
    <property type="entry name" value="MFS general substrate transporter like domains"/>
    <property type="match status" value="1"/>
</dbReference>
<dbReference type="SUPFAM" id="SSF103473">
    <property type="entry name" value="MFS general substrate transporter"/>
    <property type="match status" value="1"/>
</dbReference>
<dbReference type="GeneID" id="111356114"/>
<evidence type="ECO:0000313" key="8">
    <source>
        <dbReference type="RefSeq" id="XP_022826132.1"/>
    </source>
</evidence>
<dbReference type="Proteomes" id="UP000301870">
    <property type="component" value="Chromosome 22"/>
</dbReference>
<feature type="domain" description="Major facilitator superfamily (MFS) profile" evidence="6">
    <location>
        <begin position="34"/>
        <end position="471"/>
    </location>
</feature>
<feature type="transmembrane region" description="Helical" evidence="5">
    <location>
        <begin position="416"/>
        <end position="437"/>
    </location>
</feature>
<feature type="transmembrane region" description="Helical" evidence="5">
    <location>
        <begin position="32"/>
        <end position="56"/>
    </location>
</feature>
<evidence type="ECO:0000256" key="1">
    <source>
        <dbReference type="ARBA" id="ARBA00004141"/>
    </source>
</evidence>
<feature type="transmembrane region" description="Helical" evidence="5">
    <location>
        <begin position="380"/>
        <end position="404"/>
    </location>
</feature>
<feature type="transmembrane region" description="Helical" evidence="5">
    <location>
        <begin position="443"/>
        <end position="467"/>
    </location>
</feature>
<dbReference type="AlphaFoldDB" id="A0A9J7ECS6"/>
<proteinExistence type="predicted"/>
<dbReference type="PROSITE" id="PS50850">
    <property type="entry name" value="MFS"/>
    <property type="match status" value="1"/>
</dbReference>
<feature type="transmembrane region" description="Helical" evidence="5">
    <location>
        <begin position="317"/>
        <end position="336"/>
    </location>
</feature>
<evidence type="ECO:0000256" key="4">
    <source>
        <dbReference type="ARBA" id="ARBA00023136"/>
    </source>
</evidence>
<feature type="transmembrane region" description="Helical" evidence="5">
    <location>
        <begin position="348"/>
        <end position="368"/>
    </location>
</feature>
<reference evidence="8" key="1">
    <citation type="submission" date="2025-08" db="UniProtKB">
        <authorList>
            <consortium name="RefSeq"/>
        </authorList>
    </citation>
    <scope>IDENTIFICATION</scope>
    <source>
        <strain evidence="8">Ishihara</strain>
        <tissue evidence="8">Whole body</tissue>
    </source>
</reference>